<dbReference type="InterPro" id="IPR050425">
    <property type="entry name" value="NAD(P)_dehydrat-like"/>
</dbReference>
<evidence type="ECO:0000313" key="3">
    <source>
        <dbReference type="EMBL" id="KAL2536588.1"/>
    </source>
</evidence>
<dbReference type="SUPFAM" id="SSF52540">
    <property type="entry name" value="P-loop containing nucleoside triphosphate hydrolases"/>
    <property type="match status" value="1"/>
</dbReference>
<dbReference type="SUPFAM" id="SSF51735">
    <property type="entry name" value="NAD(P)-binding Rossmann-fold domains"/>
    <property type="match status" value="1"/>
</dbReference>
<comment type="caution">
    <text evidence="3">The sequence shown here is derived from an EMBL/GenBank/DDBJ whole genome shotgun (WGS) entry which is preliminary data.</text>
</comment>
<dbReference type="AlphaFoldDB" id="A0ABD1VIA9"/>
<dbReference type="InterPro" id="IPR001806">
    <property type="entry name" value="Small_GTPase"/>
</dbReference>
<dbReference type="InterPro" id="IPR036291">
    <property type="entry name" value="NAD(P)-bd_dom_sf"/>
</dbReference>
<dbReference type="Pfam" id="PF00071">
    <property type="entry name" value="Ras"/>
    <property type="match status" value="1"/>
</dbReference>
<dbReference type="PROSITE" id="PS51257">
    <property type="entry name" value="PROKAR_LIPOPROTEIN"/>
    <property type="match status" value="1"/>
</dbReference>
<evidence type="ECO:0000256" key="2">
    <source>
        <dbReference type="ARBA" id="ARBA00023002"/>
    </source>
</evidence>
<organism evidence="3 4">
    <name type="scientific">Forsythia ovata</name>
    <dbReference type="NCBI Taxonomy" id="205694"/>
    <lineage>
        <taxon>Eukaryota</taxon>
        <taxon>Viridiplantae</taxon>
        <taxon>Streptophyta</taxon>
        <taxon>Embryophyta</taxon>
        <taxon>Tracheophyta</taxon>
        <taxon>Spermatophyta</taxon>
        <taxon>Magnoliopsida</taxon>
        <taxon>eudicotyledons</taxon>
        <taxon>Gunneridae</taxon>
        <taxon>Pentapetalae</taxon>
        <taxon>asterids</taxon>
        <taxon>lamiids</taxon>
        <taxon>Lamiales</taxon>
        <taxon>Oleaceae</taxon>
        <taxon>Forsythieae</taxon>
        <taxon>Forsythia</taxon>
    </lineage>
</organism>
<dbReference type="EMBL" id="JBFOLJ010000005">
    <property type="protein sequence ID" value="KAL2536588.1"/>
    <property type="molecule type" value="Genomic_DNA"/>
</dbReference>
<dbReference type="InterPro" id="IPR027417">
    <property type="entry name" value="P-loop_NTPase"/>
</dbReference>
<evidence type="ECO:0000313" key="4">
    <source>
        <dbReference type="Proteomes" id="UP001604277"/>
    </source>
</evidence>
<dbReference type="Gene3D" id="3.40.50.300">
    <property type="entry name" value="P-loop containing nucleotide triphosphate hydrolases"/>
    <property type="match status" value="1"/>
</dbReference>
<dbReference type="Proteomes" id="UP001604277">
    <property type="component" value="Unassembled WGS sequence"/>
</dbReference>
<keyword evidence="2" id="KW-0560">Oxidoreductase</keyword>
<dbReference type="Gene3D" id="3.40.50.720">
    <property type="entry name" value="NAD(P)-binding Rossmann-like Domain"/>
    <property type="match status" value="1"/>
</dbReference>
<name>A0ABD1VIA9_9LAMI</name>
<reference evidence="4" key="1">
    <citation type="submission" date="2024-07" db="EMBL/GenBank/DDBJ databases">
        <title>Two chromosome-level genome assemblies of Korean endemic species Abeliophyllum distichum and Forsythia ovata (Oleaceae).</title>
        <authorList>
            <person name="Jang H."/>
        </authorList>
    </citation>
    <scope>NUCLEOTIDE SEQUENCE [LARGE SCALE GENOMIC DNA]</scope>
</reference>
<proteinExistence type="predicted"/>
<dbReference type="PANTHER" id="PTHR10366">
    <property type="entry name" value="NAD DEPENDENT EPIMERASE/DEHYDRATASE"/>
    <property type="match status" value="1"/>
</dbReference>
<gene>
    <name evidence="3" type="ORF">Fot_17979</name>
</gene>
<dbReference type="PANTHER" id="PTHR10366:SF563">
    <property type="entry name" value="CINNAMOYL-COA REDUCTASE 16"/>
    <property type="match status" value="1"/>
</dbReference>
<dbReference type="GO" id="GO:0016491">
    <property type="term" value="F:oxidoreductase activity"/>
    <property type="evidence" value="ECO:0007669"/>
    <property type="project" value="UniProtKB-KW"/>
</dbReference>
<sequence>MEGGKQGIRICGFMVESRITLPLIVVSGSCPSYDLDKPDSFDSAIKGCIGVFHVAHPVDLADKETEETKINKSVSGTLSILQACLDSKTVKDLNVVDENSWSDVDYIRSFNHFGASYCIALEFTEKHSLDLVTVSEKKAKAWCASKGIPYFETSAKEGFNVEAAFECIAKSAWSVFLD</sequence>
<keyword evidence="4" id="KW-1185">Reference proteome</keyword>
<keyword evidence="1" id="KW-0521">NADP</keyword>
<evidence type="ECO:0000256" key="1">
    <source>
        <dbReference type="ARBA" id="ARBA00022857"/>
    </source>
</evidence>
<accession>A0ABD1VIA9</accession>
<protein>
    <submittedName>
        <fullName evidence="3">3-beta hydroxysteroid dehydrogenase/isomerase domain-containing protein</fullName>
    </submittedName>
</protein>